<accession>A0A3N6MPU7</accession>
<dbReference type="EMBL" id="REGA01000003">
    <property type="protein sequence ID" value="RQG96566.1"/>
    <property type="molecule type" value="Genomic_DNA"/>
</dbReference>
<comment type="caution">
    <text evidence="1">The sequence shown here is derived from an EMBL/GenBank/DDBJ whole genome shotgun (WGS) entry which is preliminary data.</text>
</comment>
<organism evidence="1 2">
    <name type="scientific">Natrarchaeobius chitinivorans</name>
    <dbReference type="NCBI Taxonomy" id="1679083"/>
    <lineage>
        <taxon>Archaea</taxon>
        <taxon>Methanobacteriati</taxon>
        <taxon>Methanobacteriota</taxon>
        <taxon>Stenosarchaea group</taxon>
        <taxon>Halobacteria</taxon>
        <taxon>Halobacteriales</taxon>
        <taxon>Natrialbaceae</taxon>
        <taxon>Natrarchaeobius</taxon>
    </lineage>
</organism>
<reference evidence="1 2" key="1">
    <citation type="submission" date="2018-10" db="EMBL/GenBank/DDBJ databases">
        <title>Natrarchaeobius chitinivorans gen. nov., sp. nov., and Natrarchaeobius haloalkaliphilus sp. nov., alkaliphilic, chitin-utilizing haloarchaea from hypersaline alkaline lakes.</title>
        <authorList>
            <person name="Sorokin D.Y."/>
            <person name="Elcheninov A.G."/>
            <person name="Kostrikina N.A."/>
            <person name="Bale N.J."/>
            <person name="Sinninghe Damste J.S."/>
            <person name="Khijniak T.V."/>
            <person name="Kublanov I.V."/>
            <person name="Toshchakov S.V."/>
        </authorList>
    </citation>
    <scope>NUCLEOTIDE SEQUENCE [LARGE SCALE GENOMIC DNA]</scope>
    <source>
        <strain evidence="1 2">AArcht4T</strain>
    </source>
</reference>
<proteinExistence type="predicted"/>
<keyword evidence="2" id="KW-1185">Reference proteome</keyword>
<evidence type="ECO:0000313" key="1">
    <source>
        <dbReference type="EMBL" id="RQG96566.1"/>
    </source>
</evidence>
<dbReference type="RefSeq" id="WP_124194639.1">
    <property type="nucleotide sequence ID" value="NZ_REGA01000003.1"/>
</dbReference>
<dbReference type="AlphaFoldDB" id="A0A3N6MPU7"/>
<dbReference type="Proteomes" id="UP000282323">
    <property type="component" value="Unassembled WGS sequence"/>
</dbReference>
<dbReference type="OrthoDB" id="174519at2157"/>
<evidence type="ECO:0000313" key="2">
    <source>
        <dbReference type="Proteomes" id="UP000282323"/>
    </source>
</evidence>
<gene>
    <name evidence="1" type="ORF">EA473_05500</name>
</gene>
<sequence length="330" mass="34468">MKVPALSRRAVIATGGLAAGAGIVGGAWFGRDRTDDGPGARSFSAGTVPGGIDRLVHARVGELADDDTAREATTTILESAAFADVPESLSAIVGGETETDVDPSGLRKLVLCGNDADGSVAIVWTTWGEADLLEELETVAGVTAESNDDEAVTYSLGESTVASLTDDAFVIGAEAMSRAVVDVWHADADPLTGDLLRTFEGATTDAPVRFAFATPGSDCPGPLVPDDDIAEAVEYAFGSAHSADGERIVDANLWTNSLDAARDVHDEIGATLDRDGQNDADDPFDPPEVREYVALERDNQVVTLEFRSETAASLALVRSFLRTVGCPVRS</sequence>
<protein>
    <submittedName>
        <fullName evidence="1">Uncharacterized protein</fullName>
    </submittedName>
</protein>
<name>A0A3N6MPU7_NATCH</name>